<name>A3ITU6_9CHRO</name>
<dbReference type="AlphaFoldDB" id="A3ITU6"/>
<organism evidence="1 2">
    <name type="scientific">Crocosphaera chwakensis CCY0110</name>
    <dbReference type="NCBI Taxonomy" id="391612"/>
    <lineage>
        <taxon>Bacteria</taxon>
        <taxon>Bacillati</taxon>
        <taxon>Cyanobacteriota</taxon>
        <taxon>Cyanophyceae</taxon>
        <taxon>Oscillatoriophycideae</taxon>
        <taxon>Chroococcales</taxon>
        <taxon>Aphanothecaceae</taxon>
        <taxon>Crocosphaera</taxon>
        <taxon>Crocosphaera chwakensis</taxon>
    </lineage>
</organism>
<evidence type="ECO:0000313" key="2">
    <source>
        <dbReference type="Proteomes" id="UP000003781"/>
    </source>
</evidence>
<accession>A3ITU6</accession>
<sequence>MHPNIPKPLHGMPPRELLSRKWWEQTKATAKAKFNACWSCGVSPSQAKFRKWLESHECYSICFNSGRTEYTGTVALCHFCHNFIHDGRLFALLQKGKISERYYLSILAHGNTLLKDWLGLKTPFIKRPFQPNEPFCFRPDWQTVPKFKPLGWKFNPSLPEATWEDYHLILDGKRYERKHQTFQDWREFYGN</sequence>
<comment type="caution">
    <text evidence="1">The sequence shown here is derived from an EMBL/GenBank/DDBJ whole genome shotgun (WGS) entry which is preliminary data.</text>
</comment>
<dbReference type="eggNOG" id="COG1403">
    <property type="taxonomic scope" value="Bacteria"/>
</dbReference>
<dbReference type="Proteomes" id="UP000003781">
    <property type="component" value="Unassembled WGS sequence"/>
</dbReference>
<keyword evidence="2" id="KW-1185">Reference proteome</keyword>
<gene>
    <name evidence="1" type="ORF">CY0110_14885</name>
</gene>
<dbReference type="EMBL" id="AAXW01000031">
    <property type="protein sequence ID" value="EAZ90041.1"/>
    <property type="molecule type" value="Genomic_DNA"/>
</dbReference>
<protein>
    <submittedName>
        <fullName evidence="1">Uncharacterized protein</fullName>
    </submittedName>
</protein>
<reference evidence="1 2" key="1">
    <citation type="submission" date="2007-03" db="EMBL/GenBank/DDBJ databases">
        <authorList>
            <person name="Stal L."/>
            <person name="Ferriera S."/>
            <person name="Johnson J."/>
            <person name="Kravitz S."/>
            <person name="Beeson K."/>
            <person name="Sutton G."/>
            <person name="Rogers Y.-H."/>
            <person name="Friedman R."/>
            <person name="Frazier M."/>
            <person name="Venter J.C."/>
        </authorList>
    </citation>
    <scope>NUCLEOTIDE SEQUENCE [LARGE SCALE GENOMIC DNA]</scope>
    <source>
        <strain evidence="1 2">CCY0110</strain>
    </source>
</reference>
<evidence type="ECO:0000313" key="1">
    <source>
        <dbReference type="EMBL" id="EAZ90041.1"/>
    </source>
</evidence>
<proteinExistence type="predicted"/>